<proteinExistence type="inferred from homology"/>
<dbReference type="InterPro" id="IPR045249">
    <property type="entry name" value="HARBI1-like"/>
</dbReference>
<evidence type="ECO:0000259" key="8">
    <source>
        <dbReference type="Pfam" id="PF13359"/>
    </source>
</evidence>
<evidence type="ECO:0000256" key="6">
    <source>
        <dbReference type="ARBA" id="ARBA00022801"/>
    </source>
</evidence>
<reference evidence="10" key="1">
    <citation type="submission" date="2018-06" db="EMBL/GenBank/DDBJ databases">
        <title>Genome assembly of Danube salmon.</title>
        <authorList>
            <person name="Macqueen D.J."/>
            <person name="Gundappa M.K."/>
        </authorList>
    </citation>
    <scope>NUCLEOTIDE SEQUENCE [LARGE SCALE GENOMIC DNA]</scope>
</reference>
<keyword evidence="4" id="KW-0540">Nuclease</keyword>
<dbReference type="GeneTree" id="ENSGT00940000164115"/>
<evidence type="ECO:0000256" key="5">
    <source>
        <dbReference type="ARBA" id="ARBA00022723"/>
    </source>
</evidence>
<comment type="cofactor">
    <cofactor evidence="1">
        <name>a divalent metal cation</name>
        <dbReference type="ChEBI" id="CHEBI:60240"/>
    </cofactor>
</comment>
<keyword evidence="6" id="KW-0378">Hydrolase</keyword>
<evidence type="ECO:0000313" key="10">
    <source>
        <dbReference type="Proteomes" id="UP000314982"/>
    </source>
</evidence>
<keyword evidence="5" id="KW-0479">Metal-binding</keyword>
<dbReference type="PANTHER" id="PTHR22930">
    <property type="match status" value="1"/>
</dbReference>
<name>A0A4W5RNY0_9TELE</name>
<evidence type="ECO:0000256" key="2">
    <source>
        <dbReference type="ARBA" id="ARBA00004123"/>
    </source>
</evidence>
<dbReference type="GO" id="GO:0046872">
    <property type="term" value="F:metal ion binding"/>
    <property type="evidence" value="ECO:0007669"/>
    <property type="project" value="UniProtKB-KW"/>
</dbReference>
<evidence type="ECO:0000256" key="4">
    <source>
        <dbReference type="ARBA" id="ARBA00022722"/>
    </source>
</evidence>
<keyword evidence="7" id="KW-0539">Nucleus</keyword>
<dbReference type="Ensembl" id="ENSHHUT00000090370.1">
    <property type="protein sequence ID" value="ENSHHUP00000087633.1"/>
    <property type="gene ID" value="ENSHHUG00000050674.1"/>
</dbReference>
<feature type="domain" description="DDE Tnp4" evidence="8">
    <location>
        <begin position="3"/>
        <end position="140"/>
    </location>
</feature>
<dbReference type="STRING" id="62062.ENSHHUP00000087633"/>
<comment type="similarity">
    <text evidence="3">Belongs to the HARBI1 family.</text>
</comment>
<dbReference type="AlphaFoldDB" id="A0A4W5RNY0"/>
<evidence type="ECO:0000256" key="1">
    <source>
        <dbReference type="ARBA" id="ARBA00001968"/>
    </source>
</evidence>
<protein>
    <recommendedName>
        <fullName evidence="8">DDE Tnp4 domain-containing protein</fullName>
    </recommendedName>
</protein>
<comment type="subcellular location">
    <subcellularLocation>
        <location evidence="2">Nucleus</location>
    </subcellularLocation>
</comment>
<dbReference type="PANTHER" id="PTHR22930:SF269">
    <property type="entry name" value="NUCLEASE HARBI1-LIKE PROTEIN"/>
    <property type="match status" value="1"/>
</dbReference>
<dbReference type="Pfam" id="PF13359">
    <property type="entry name" value="DDE_Tnp_4"/>
    <property type="match status" value="1"/>
</dbReference>
<reference evidence="9" key="3">
    <citation type="submission" date="2025-09" db="UniProtKB">
        <authorList>
            <consortium name="Ensembl"/>
        </authorList>
    </citation>
    <scope>IDENTIFICATION</scope>
</reference>
<keyword evidence="10" id="KW-1185">Reference proteome</keyword>
<evidence type="ECO:0000256" key="3">
    <source>
        <dbReference type="ARBA" id="ARBA00006958"/>
    </source>
</evidence>
<organism evidence="9 10">
    <name type="scientific">Hucho hucho</name>
    <name type="common">huchen</name>
    <dbReference type="NCBI Taxonomy" id="62062"/>
    <lineage>
        <taxon>Eukaryota</taxon>
        <taxon>Metazoa</taxon>
        <taxon>Chordata</taxon>
        <taxon>Craniata</taxon>
        <taxon>Vertebrata</taxon>
        <taxon>Euteleostomi</taxon>
        <taxon>Actinopterygii</taxon>
        <taxon>Neopterygii</taxon>
        <taxon>Teleostei</taxon>
        <taxon>Protacanthopterygii</taxon>
        <taxon>Salmoniformes</taxon>
        <taxon>Salmonidae</taxon>
        <taxon>Salmoninae</taxon>
        <taxon>Hucho</taxon>
    </lineage>
</organism>
<dbReference type="Proteomes" id="UP000314982">
    <property type="component" value="Unassembled WGS sequence"/>
</dbReference>
<dbReference type="GO" id="GO:0005634">
    <property type="term" value="C:nucleus"/>
    <property type="evidence" value="ECO:0007669"/>
    <property type="project" value="UniProtKB-SubCell"/>
</dbReference>
<evidence type="ECO:0000313" key="9">
    <source>
        <dbReference type="Ensembl" id="ENSHHUP00000087633.1"/>
    </source>
</evidence>
<reference evidence="9" key="2">
    <citation type="submission" date="2025-08" db="UniProtKB">
        <authorList>
            <consortium name="Ensembl"/>
        </authorList>
    </citation>
    <scope>IDENTIFICATION</scope>
</reference>
<sequence length="204" mass="22547">MVLMAVCNARYCFTMIDVGTFGREGDAGIFSRSKFGSQLIAGQLPVTRPECLPGTQTPRPHVFEGDEGFPLRVNVTRPYPGSSDLGDTKKIYNYLHSRARRISEDCFGILDARWRILGQALVVAPEKAVTFVKACVALYNDLCTTDTSATDNAESSTRYIHPTFLDHSTPTVDLRLGEWRQVVQGTPASWTQGTCRQTGLPELL</sequence>
<dbReference type="GO" id="GO:0016787">
    <property type="term" value="F:hydrolase activity"/>
    <property type="evidence" value="ECO:0007669"/>
    <property type="project" value="UniProtKB-KW"/>
</dbReference>
<dbReference type="GO" id="GO:0004518">
    <property type="term" value="F:nuclease activity"/>
    <property type="evidence" value="ECO:0007669"/>
    <property type="project" value="UniProtKB-KW"/>
</dbReference>
<evidence type="ECO:0000256" key="7">
    <source>
        <dbReference type="ARBA" id="ARBA00023242"/>
    </source>
</evidence>
<accession>A0A4W5RNY0</accession>
<dbReference type="InterPro" id="IPR027806">
    <property type="entry name" value="HARBI1_dom"/>
</dbReference>